<name>A0AAV8WYA6_9CUCU</name>
<dbReference type="SUPFAM" id="SSF47113">
    <property type="entry name" value="Histone-fold"/>
    <property type="match status" value="1"/>
</dbReference>
<feature type="transmembrane region" description="Helical" evidence="6">
    <location>
        <begin position="276"/>
        <end position="296"/>
    </location>
</feature>
<proteinExistence type="inferred from homology"/>
<evidence type="ECO:0000256" key="3">
    <source>
        <dbReference type="ARBA" id="ARBA00023163"/>
    </source>
</evidence>
<dbReference type="InterPro" id="IPR003195">
    <property type="entry name" value="TFIID_TAF13"/>
</dbReference>
<dbReference type="CDD" id="cd07978">
    <property type="entry name" value="HFD_TAF13"/>
    <property type="match status" value="1"/>
</dbReference>
<dbReference type="AlphaFoldDB" id="A0AAV8WYA6"/>
<evidence type="ECO:0000256" key="6">
    <source>
        <dbReference type="SAM" id="Phobius"/>
    </source>
</evidence>
<keyword evidence="2" id="KW-0805">Transcription regulation</keyword>
<dbReference type="GO" id="GO:0005634">
    <property type="term" value="C:nucleus"/>
    <property type="evidence" value="ECO:0007669"/>
    <property type="project" value="UniProtKB-SubCell"/>
</dbReference>
<gene>
    <name evidence="7" type="ORF">NQ314_015336</name>
</gene>
<dbReference type="Pfam" id="PF02269">
    <property type="entry name" value="TFIID-18kDa"/>
    <property type="match status" value="1"/>
</dbReference>
<evidence type="ECO:0000256" key="4">
    <source>
        <dbReference type="ARBA" id="ARBA00023242"/>
    </source>
</evidence>
<evidence type="ECO:0000313" key="8">
    <source>
        <dbReference type="Proteomes" id="UP001162156"/>
    </source>
</evidence>
<dbReference type="GO" id="GO:0006366">
    <property type="term" value="P:transcription by RNA polymerase II"/>
    <property type="evidence" value="ECO:0007669"/>
    <property type="project" value="InterPro"/>
</dbReference>
<dbReference type="PANTHER" id="PTHR11380">
    <property type="entry name" value="TRANSCRIPTION INITIATION FACTOR TFIID/SUPT3-RELATED"/>
    <property type="match status" value="1"/>
</dbReference>
<comment type="caution">
    <text evidence="7">The sequence shown here is derived from an EMBL/GenBank/DDBJ whole genome shotgun (WGS) entry which is preliminary data.</text>
</comment>
<evidence type="ECO:0000313" key="7">
    <source>
        <dbReference type="EMBL" id="KAJ8931718.1"/>
    </source>
</evidence>
<dbReference type="PANTHER" id="PTHR11380:SF16">
    <property type="entry name" value="TRANSCRIPTION INITIATION PROTEIN SPT3 HOMOLOG"/>
    <property type="match status" value="1"/>
</dbReference>
<evidence type="ECO:0000256" key="1">
    <source>
        <dbReference type="ARBA" id="ARBA00004123"/>
    </source>
</evidence>
<comment type="similarity">
    <text evidence="5">Belongs to the SPT3 family.</text>
</comment>
<keyword evidence="3" id="KW-0804">Transcription</keyword>
<organism evidence="7 8">
    <name type="scientific">Rhamnusium bicolor</name>
    <dbReference type="NCBI Taxonomy" id="1586634"/>
    <lineage>
        <taxon>Eukaryota</taxon>
        <taxon>Metazoa</taxon>
        <taxon>Ecdysozoa</taxon>
        <taxon>Arthropoda</taxon>
        <taxon>Hexapoda</taxon>
        <taxon>Insecta</taxon>
        <taxon>Pterygota</taxon>
        <taxon>Neoptera</taxon>
        <taxon>Endopterygota</taxon>
        <taxon>Coleoptera</taxon>
        <taxon>Polyphaga</taxon>
        <taxon>Cucujiformia</taxon>
        <taxon>Chrysomeloidea</taxon>
        <taxon>Cerambycidae</taxon>
        <taxon>Lepturinae</taxon>
        <taxon>Rhagiini</taxon>
        <taxon>Rhamnusium</taxon>
    </lineage>
</organism>
<sequence length="306" mass="35410">MFGFGDSHKPNPDTVRLVESIVLKQLRIIVQEASKYSDGKNLRGKDLVFLMRHNKQKMQRFVKYLLNKRNSALLQQLQKNIVEIDCEPKEPKGELIEFIKSIDETGEFTDLSGFDEIKHDRQLRADRISQALDEQKYLEFCKARCASFNSRDTTQRSLNKLWLWIDPKKEIDFKPDALDVLGYYAYQTVAEITDYALLVRMDGKCGTDPLKHLPGSYYTATMFNGEHRFEGTNPDYSKVHSSQPPISVNEIKEVMRRVHSPQAGLQNFGGKLPETHYLFCALIFINFISLFFLLFLNKLLIKGNML</sequence>
<dbReference type="Gene3D" id="1.10.20.10">
    <property type="entry name" value="Histone, subunit A"/>
    <property type="match status" value="1"/>
</dbReference>
<comment type="subcellular location">
    <subcellularLocation>
        <location evidence="1">Nucleus</location>
    </subcellularLocation>
</comment>
<dbReference type="EMBL" id="JANEYF010004259">
    <property type="protein sequence ID" value="KAJ8931718.1"/>
    <property type="molecule type" value="Genomic_DNA"/>
</dbReference>
<keyword evidence="8" id="KW-1185">Reference proteome</keyword>
<dbReference type="GO" id="GO:0046982">
    <property type="term" value="F:protein heterodimerization activity"/>
    <property type="evidence" value="ECO:0007669"/>
    <property type="project" value="InterPro"/>
</dbReference>
<evidence type="ECO:0000256" key="2">
    <source>
        <dbReference type="ARBA" id="ARBA00023015"/>
    </source>
</evidence>
<dbReference type="Proteomes" id="UP001162156">
    <property type="component" value="Unassembled WGS sequence"/>
</dbReference>
<dbReference type="InterPro" id="IPR009072">
    <property type="entry name" value="Histone-fold"/>
</dbReference>
<dbReference type="GO" id="GO:0003713">
    <property type="term" value="F:transcription coactivator activity"/>
    <property type="evidence" value="ECO:0007669"/>
    <property type="project" value="TreeGrafter"/>
</dbReference>
<keyword evidence="4" id="KW-0539">Nucleus</keyword>
<keyword evidence="6" id="KW-0472">Membrane</keyword>
<reference evidence="7" key="1">
    <citation type="journal article" date="2023" name="Insect Mol. Biol.">
        <title>Genome sequencing provides insights into the evolution of gene families encoding plant cell wall-degrading enzymes in longhorned beetles.</title>
        <authorList>
            <person name="Shin N.R."/>
            <person name="Okamura Y."/>
            <person name="Kirsch R."/>
            <person name="Pauchet Y."/>
        </authorList>
    </citation>
    <scope>NUCLEOTIDE SEQUENCE</scope>
    <source>
        <strain evidence="7">RBIC_L_NR</strain>
    </source>
</reference>
<keyword evidence="6" id="KW-0812">Transmembrane</keyword>
<evidence type="ECO:0000256" key="5">
    <source>
        <dbReference type="ARBA" id="ARBA00061274"/>
    </source>
</evidence>
<accession>A0AAV8WYA6</accession>
<protein>
    <submittedName>
        <fullName evidence="7">Uncharacterized protein</fullName>
    </submittedName>
</protein>
<keyword evidence="6" id="KW-1133">Transmembrane helix</keyword>